<evidence type="ECO:0000313" key="3">
    <source>
        <dbReference type="Proteomes" id="UP000002318"/>
    </source>
</evidence>
<dbReference type="InterPro" id="IPR020864">
    <property type="entry name" value="MACPF"/>
</dbReference>
<name>E1RAN7_SEDSS</name>
<evidence type="ECO:0000259" key="1">
    <source>
        <dbReference type="PROSITE" id="PS51412"/>
    </source>
</evidence>
<dbReference type="AlphaFoldDB" id="E1RAN7"/>
<dbReference type="Proteomes" id="UP000002318">
    <property type="component" value="Chromosome"/>
</dbReference>
<dbReference type="RefSeq" id="WP_013255864.1">
    <property type="nucleotide sequence ID" value="NC_014364.1"/>
</dbReference>
<keyword evidence="3" id="KW-1185">Reference proteome</keyword>
<gene>
    <name evidence="2" type="ordered locus">Spirs_3309</name>
</gene>
<sequence length="520" mass="57139">MKPIRHLGPAVGVSMLMLLLSLTGCDLLVGSDSDSDSGDSDSGYTIVSTVLGRGYDVFEEYANPEFIKSPILDFNALKNAGMIEKTSLEQTTYETVSGSSSSSYQEDMGVSVDLEGKLKFFSGSLGSSFSSSTLSNSSNQYATVQVRVRKNMYAVKNRSNALILKNFLDSDFEENLNDGEYDPNDLFDNYGTHVMVGVITGARYDYNVAAEESSSNTGESITAYAQASFAKTFGSAAASSSYSEDTETYNAFSSSETSVSAVGGNSAVVASEDGLNNWIDSINDSTVVFSDYAASDALIPIWDLCDDSSRASSIEAAYGDWEETKYDQYVQVDPTPTTGKLRFTLVNFHNFNVMDGMSGDAEWLWQVKLYSALDGTTHKLASRIDKDNSKKVGQGDTYDFGYYSTYYNVPLGDTTNFRLRPYLEEEDGHDLGYNDNVFCDWDGPYCDFTATSDGKITCSSASNSDGTRGWFTTSTGQTSNDSMSLEDGDSEYFYIVMREKDSSNDDKCQFKFKVEWDWND</sequence>
<organism evidence="2 3">
    <name type="scientific">Sediminispirochaeta smaragdinae (strain DSM 11293 / JCM 15392 / SEBR 4228)</name>
    <name type="common">Spirochaeta smaragdinae</name>
    <dbReference type="NCBI Taxonomy" id="573413"/>
    <lineage>
        <taxon>Bacteria</taxon>
        <taxon>Pseudomonadati</taxon>
        <taxon>Spirochaetota</taxon>
        <taxon>Spirochaetia</taxon>
        <taxon>Spirochaetales</taxon>
        <taxon>Spirochaetaceae</taxon>
        <taxon>Sediminispirochaeta</taxon>
    </lineage>
</organism>
<accession>E1RAN7</accession>
<dbReference type="PROSITE" id="PS51412">
    <property type="entry name" value="MACPF_2"/>
    <property type="match status" value="1"/>
</dbReference>
<reference evidence="2 3" key="1">
    <citation type="journal article" date="2010" name="Stand. Genomic Sci.">
        <title>Complete genome sequence of Spirochaeta smaragdinae type strain (SEBR 4228).</title>
        <authorList>
            <person name="Mavromatis K."/>
            <person name="Yasawong M."/>
            <person name="Chertkov O."/>
            <person name="Lapidus A."/>
            <person name="Lucas S."/>
            <person name="Nolan M."/>
            <person name="Del Rio T.G."/>
            <person name="Tice H."/>
            <person name="Cheng J.F."/>
            <person name="Pitluck S."/>
            <person name="Liolios K."/>
            <person name="Ivanova N."/>
            <person name="Tapia R."/>
            <person name="Han C."/>
            <person name="Bruce D."/>
            <person name="Goodwin L."/>
            <person name="Pati A."/>
            <person name="Chen A."/>
            <person name="Palaniappan K."/>
            <person name="Land M."/>
            <person name="Hauser L."/>
            <person name="Chang Y.J."/>
            <person name="Jeffries C.D."/>
            <person name="Detter J.C."/>
            <person name="Rohde M."/>
            <person name="Brambilla E."/>
            <person name="Spring S."/>
            <person name="Goker M."/>
            <person name="Sikorski J."/>
            <person name="Woyke T."/>
            <person name="Bristow J."/>
            <person name="Eisen J.A."/>
            <person name="Markowitz V."/>
            <person name="Hugenholtz P."/>
            <person name="Klenk H.P."/>
            <person name="Kyrpides N.C."/>
        </authorList>
    </citation>
    <scope>NUCLEOTIDE SEQUENCE [LARGE SCALE GENOMIC DNA]</scope>
    <source>
        <strain evidence="3">DSM 11293 / JCM 15392 / SEBR 4228</strain>
    </source>
</reference>
<dbReference type="STRING" id="573413.Spirs_3309"/>
<dbReference type="OrthoDB" id="1038436at2"/>
<dbReference type="EMBL" id="CP002116">
    <property type="protein sequence ID" value="ADK82405.1"/>
    <property type="molecule type" value="Genomic_DNA"/>
</dbReference>
<feature type="domain" description="MACPF" evidence="1">
    <location>
        <begin position="6"/>
        <end position="336"/>
    </location>
</feature>
<dbReference type="PROSITE" id="PS51257">
    <property type="entry name" value="PROKAR_LIPOPROTEIN"/>
    <property type="match status" value="1"/>
</dbReference>
<dbReference type="HOGENOM" id="CLU_523637_0_0_12"/>
<dbReference type="Pfam" id="PF01823">
    <property type="entry name" value="MACPF"/>
    <property type="match status" value="1"/>
</dbReference>
<dbReference type="KEGG" id="ssm:Spirs_3309"/>
<evidence type="ECO:0000313" key="2">
    <source>
        <dbReference type="EMBL" id="ADK82405.1"/>
    </source>
</evidence>
<protein>
    <submittedName>
        <fullName evidence="2">Membrane attack complex component/perforin (MACPF) domain protein</fullName>
    </submittedName>
</protein>
<proteinExistence type="predicted"/>